<dbReference type="GO" id="GO:0016810">
    <property type="term" value="F:hydrolase activity, acting on carbon-nitrogen (but not peptide) bonds"/>
    <property type="evidence" value="ECO:0007669"/>
    <property type="project" value="InterPro"/>
</dbReference>
<dbReference type="PANTHER" id="PTHR34216:SF3">
    <property type="entry name" value="POLY-BETA-1,6-N-ACETYL-D-GLUCOSAMINE N-DEACETYLASE"/>
    <property type="match status" value="1"/>
</dbReference>
<reference evidence="4 5" key="1">
    <citation type="submission" date="2018-06" db="EMBL/GenBank/DDBJ databases">
        <title>Comparative genomics of Brasilonema spp. strains.</title>
        <authorList>
            <person name="Alvarenga D.O."/>
            <person name="Fiore M.F."/>
            <person name="Varani A.M."/>
        </authorList>
    </citation>
    <scope>NUCLEOTIDE SEQUENCE [LARGE SCALE GENOMIC DNA]</scope>
    <source>
        <strain evidence="4 5">CENA114</strain>
    </source>
</reference>
<dbReference type="InterPro" id="IPR002509">
    <property type="entry name" value="NODB_dom"/>
</dbReference>
<accession>A0A856MJ52</accession>
<dbReference type="CDD" id="cd10918">
    <property type="entry name" value="CE4_NodB_like_5s_6s"/>
    <property type="match status" value="1"/>
</dbReference>
<comment type="subcellular location">
    <subcellularLocation>
        <location evidence="1">Secreted</location>
    </subcellularLocation>
</comment>
<dbReference type="KEGG" id="bsen:DP114_15735"/>
<keyword evidence="5" id="KW-1185">Reference proteome</keyword>
<name>A0A856MJ52_9CYAN</name>
<dbReference type="PANTHER" id="PTHR34216">
    <property type="match status" value="1"/>
</dbReference>
<dbReference type="Proteomes" id="UP000503129">
    <property type="component" value="Chromosome"/>
</dbReference>
<feature type="domain" description="NodB homology" evidence="3">
    <location>
        <begin position="168"/>
        <end position="339"/>
    </location>
</feature>
<dbReference type="RefSeq" id="WP_171976517.1">
    <property type="nucleotide sequence ID" value="NZ_CAWOXK010000001.1"/>
</dbReference>
<protein>
    <recommendedName>
        <fullName evidence="3">NodB homology domain-containing protein</fullName>
    </recommendedName>
</protein>
<evidence type="ECO:0000313" key="5">
    <source>
        <dbReference type="Proteomes" id="UP000503129"/>
    </source>
</evidence>
<sequence>MVPKNQRKFRVIGIAFLSTVCIWFFGSYRVIANEFESLHFQTSRIIKVSLKQLNNQQLCTQSQNIARQLEPIGNQVLSGSKILFKTFADDKVLSIPAEPLPTIHQAAKKAKVPVIMYHDIISNKKVIYDITPQELEKHFELIKSTQMTPISLNRLFAHLRTGSPLPKKPILLTFDDGYGGHYEYAYPLLKKYGYPAVFAIHTSGVGVNAGRTHVTWEQLRIMANDPLITISSHSRTHPALTKISDQQLYKEVVESKQILEAQLNRSIIYFTYPYGNYDSRVKKIVAEAGYLAALTIGDPTEMFANQSKDLFAISRFEKSRLEKVIPQAWGSPNLAQCNS</sequence>
<organism evidence="4 5">
    <name type="scientific">Brasilonema sennae CENA114</name>
    <dbReference type="NCBI Taxonomy" id="415709"/>
    <lineage>
        <taxon>Bacteria</taxon>
        <taxon>Bacillati</taxon>
        <taxon>Cyanobacteriota</taxon>
        <taxon>Cyanophyceae</taxon>
        <taxon>Nostocales</taxon>
        <taxon>Scytonemataceae</taxon>
        <taxon>Brasilonema</taxon>
        <taxon>Bromeliae group (in: Brasilonema)</taxon>
    </lineage>
</organism>
<gene>
    <name evidence="4" type="ORF">DP114_15735</name>
</gene>
<evidence type="ECO:0000313" key="4">
    <source>
        <dbReference type="EMBL" id="QDL09157.1"/>
    </source>
</evidence>
<dbReference type="InterPro" id="IPR011330">
    <property type="entry name" value="Glyco_hydro/deAcase_b/a-brl"/>
</dbReference>
<dbReference type="InterPro" id="IPR051398">
    <property type="entry name" value="Polysacch_Deacetylase"/>
</dbReference>
<dbReference type="AlphaFoldDB" id="A0A856MJ52"/>
<dbReference type="GO" id="GO:0005576">
    <property type="term" value="C:extracellular region"/>
    <property type="evidence" value="ECO:0007669"/>
    <property type="project" value="UniProtKB-SubCell"/>
</dbReference>
<evidence type="ECO:0000259" key="3">
    <source>
        <dbReference type="PROSITE" id="PS51677"/>
    </source>
</evidence>
<dbReference type="PROSITE" id="PS51677">
    <property type="entry name" value="NODB"/>
    <property type="match status" value="1"/>
</dbReference>
<dbReference type="SUPFAM" id="SSF88713">
    <property type="entry name" value="Glycoside hydrolase/deacetylase"/>
    <property type="match status" value="1"/>
</dbReference>
<evidence type="ECO:0000256" key="2">
    <source>
        <dbReference type="ARBA" id="ARBA00022729"/>
    </source>
</evidence>
<evidence type="ECO:0000256" key="1">
    <source>
        <dbReference type="ARBA" id="ARBA00004613"/>
    </source>
</evidence>
<proteinExistence type="predicted"/>
<dbReference type="Gene3D" id="3.20.20.370">
    <property type="entry name" value="Glycoside hydrolase/deacetylase"/>
    <property type="match status" value="1"/>
</dbReference>
<dbReference type="Pfam" id="PF01522">
    <property type="entry name" value="Polysacc_deac_1"/>
    <property type="match status" value="1"/>
</dbReference>
<dbReference type="EMBL" id="CP030118">
    <property type="protein sequence ID" value="QDL09157.1"/>
    <property type="molecule type" value="Genomic_DNA"/>
</dbReference>
<keyword evidence="2" id="KW-0732">Signal</keyword>
<dbReference type="GO" id="GO:0005975">
    <property type="term" value="P:carbohydrate metabolic process"/>
    <property type="evidence" value="ECO:0007669"/>
    <property type="project" value="InterPro"/>
</dbReference>